<gene>
    <name evidence="2" type="ORF">BU23DRAFT_567607</name>
</gene>
<accession>A0A6A5VEL6</accession>
<reference evidence="2" key="1">
    <citation type="journal article" date="2020" name="Stud. Mycol.">
        <title>101 Dothideomycetes genomes: a test case for predicting lifestyles and emergence of pathogens.</title>
        <authorList>
            <person name="Haridas S."/>
            <person name="Albert R."/>
            <person name="Binder M."/>
            <person name="Bloem J."/>
            <person name="Labutti K."/>
            <person name="Salamov A."/>
            <person name="Andreopoulos B."/>
            <person name="Baker S."/>
            <person name="Barry K."/>
            <person name="Bills G."/>
            <person name="Bluhm B."/>
            <person name="Cannon C."/>
            <person name="Castanera R."/>
            <person name="Culley D."/>
            <person name="Daum C."/>
            <person name="Ezra D."/>
            <person name="Gonzalez J."/>
            <person name="Henrissat B."/>
            <person name="Kuo A."/>
            <person name="Liang C."/>
            <person name="Lipzen A."/>
            <person name="Lutzoni F."/>
            <person name="Magnuson J."/>
            <person name="Mondo S."/>
            <person name="Nolan M."/>
            <person name="Ohm R."/>
            <person name="Pangilinan J."/>
            <person name="Park H.-J."/>
            <person name="Ramirez L."/>
            <person name="Alfaro M."/>
            <person name="Sun H."/>
            <person name="Tritt A."/>
            <person name="Yoshinaga Y."/>
            <person name="Zwiers L.-H."/>
            <person name="Turgeon B."/>
            <person name="Goodwin S."/>
            <person name="Spatafora J."/>
            <person name="Crous P."/>
            <person name="Grigoriev I."/>
        </authorList>
    </citation>
    <scope>NUCLEOTIDE SEQUENCE</scope>
    <source>
        <strain evidence="2">CBS 107.79</strain>
    </source>
</reference>
<proteinExistence type="predicted"/>
<dbReference type="OrthoDB" id="288942at2759"/>
<keyword evidence="3" id="KW-1185">Reference proteome</keyword>
<dbReference type="AlphaFoldDB" id="A0A6A5VEL6"/>
<sequence>MVNLLPVTPLGLRDFFARRNQPAPEPGPQLGTQPGQQQQHQQQQPKNPLTGVPSTAELEAYPPPASFVVQGEVCDQKQSPLFSKIPPEIRNEIFRLALREYFPEGREWDAQGMGQTENAGYGNVKETASYVKRPGYEGLKTVDTDLLRTCKRVYEETKMLPLQDLEICFYMGHKERVPKYYTMTPYTGMNTYAHPRMNWFKPEHWARISHFHVFGQMYALRQGFRGLFRHTQERACHPASLTLTLRYTDWWYWESNDPIYPILPQRFLPMADIEIPSTVQEMSVEFESIEPKLKELEGVVADMFQRKDHWVWKRRDGRVLKVCGRGVEGDGVRTWRWTGPARFGGRSERFAHHGEGEEMGYVVKVVTWRLVDQDEE</sequence>
<dbReference type="Proteomes" id="UP000800036">
    <property type="component" value="Unassembled WGS sequence"/>
</dbReference>
<feature type="compositionally biased region" description="Low complexity" evidence="1">
    <location>
        <begin position="28"/>
        <end position="45"/>
    </location>
</feature>
<dbReference type="EMBL" id="ML976675">
    <property type="protein sequence ID" value="KAF1974412.1"/>
    <property type="molecule type" value="Genomic_DNA"/>
</dbReference>
<name>A0A6A5VEL6_9PLEO</name>
<feature type="region of interest" description="Disordered" evidence="1">
    <location>
        <begin position="18"/>
        <end position="58"/>
    </location>
</feature>
<evidence type="ECO:0000313" key="2">
    <source>
        <dbReference type="EMBL" id="KAF1974412.1"/>
    </source>
</evidence>
<evidence type="ECO:0000313" key="3">
    <source>
        <dbReference type="Proteomes" id="UP000800036"/>
    </source>
</evidence>
<organism evidence="2 3">
    <name type="scientific">Bimuria novae-zelandiae CBS 107.79</name>
    <dbReference type="NCBI Taxonomy" id="1447943"/>
    <lineage>
        <taxon>Eukaryota</taxon>
        <taxon>Fungi</taxon>
        <taxon>Dikarya</taxon>
        <taxon>Ascomycota</taxon>
        <taxon>Pezizomycotina</taxon>
        <taxon>Dothideomycetes</taxon>
        <taxon>Pleosporomycetidae</taxon>
        <taxon>Pleosporales</taxon>
        <taxon>Massarineae</taxon>
        <taxon>Didymosphaeriaceae</taxon>
        <taxon>Bimuria</taxon>
    </lineage>
</organism>
<protein>
    <submittedName>
        <fullName evidence="2">Uncharacterized protein</fullName>
    </submittedName>
</protein>
<evidence type="ECO:0000256" key="1">
    <source>
        <dbReference type="SAM" id="MobiDB-lite"/>
    </source>
</evidence>